<feature type="region of interest" description="Disordered" evidence="1">
    <location>
        <begin position="139"/>
        <end position="159"/>
    </location>
</feature>
<dbReference type="InterPro" id="IPR036869">
    <property type="entry name" value="J_dom_sf"/>
</dbReference>
<feature type="domain" description="J" evidence="2">
    <location>
        <begin position="11"/>
        <end position="77"/>
    </location>
</feature>
<evidence type="ECO:0000313" key="3">
    <source>
        <dbReference type="EMBL" id="CAE7276927.1"/>
    </source>
</evidence>
<accession>A0A812N321</accession>
<reference evidence="3" key="1">
    <citation type="submission" date="2021-02" db="EMBL/GenBank/DDBJ databases">
        <authorList>
            <person name="Dougan E. K."/>
            <person name="Rhodes N."/>
            <person name="Thang M."/>
            <person name="Chan C."/>
        </authorList>
    </citation>
    <scope>NUCLEOTIDE SEQUENCE</scope>
</reference>
<dbReference type="Gene3D" id="1.10.287.110">
    <property type="entry name" value="DnaJ domain"/>
    <property type="match status" value="1"/>
</dbReference>
<dbReference type="InterPro" id="IPR018253">
    <property type="entry name" value="DnaJ_domain_CS"/>
</dbReference>
<dbReference type="AlphaFoldDB" id="A0A812N321"/>
<dbReference type="GO" id="GO:0005737">
    <property type="term" value="C:cytoplasm"/>
    <property type="evidence" value="ECO:0007669"/>
    <property type="project" value="TreeGrafter"/>
</dbReference>
<protein>
    <recommendedName>
        <fullName evidence="2">J domain-containing protein</fullName>
    </recommendedName>
</protein>
<dbReference type="OrthoDB" id="410541at2759"/>
<organism evidence="3 4">
    <name type="scientific">Symbiodinium natans</name>
    <dbReference type="NCBI Taxonomy" id="878477"/>
    <lineage>
        <taxon>Eukaryota</taxon>
        <taxon>Sar</taxon>
        <taxon>Alveolata</taxon>
        <taxon>Dinophyceae</taxon>
        <taxon>Suessiales</taxon>
        <taxon>Symbiodiniaceae</taxon>
        <taxon>Symbiodinium</taxon>
    </lineage>
</organism>
<dbReference type="PROSITE" id="PS00636">
    <property type="entry name" value="DNAJ_1"/>
    <property type="match status" value="1"/>
</dbReference>
<proteinExistence type="predicted"/>
<dbReference type="GO" id="GO:0005634">
    <property type="term" value="C:nucleus"/>
    <property type="evidence" value="ECO:0007669"/>
    <property type="project" value="TreeGrafter"/>
</dbReference>
<comment type="caution">
    <text evidence="3">The sequence shown here is derived from an EMBL/GenBank/DDBJ whole genome shotgun (WGS) entry which is preliminary data.</text>
</comment>
<dbReference type="SMART" id="SM00271">
    <property type="entry name" value="DnaJ"/>
    <property type="match status" value="1"/>
</dbReference>
<evidence type="ECO:0000256" key="1">
    <source>
        <dbReference type="SAM" id="MobiDB-lite"/>
    </source>
</evidence>
<dbReference type="InterPro" id="IPR001623">
    <property type="entry name" value="DnaJ_domain"/>
</dbReference>
<dbReference type="PRINTS" id="PR00625">
    <property type="entry name" value="JDOMAIN"/>
</dbReference>
<dbReference type="Proteomes" id="UP000604046">
    <property type="component" value="Unassembled WGS sequence"/>
</dbReference>
<dbReference type="GO" id="GO:0051082">
    <property type="term" value="F:unfolded protein binding"/>
    <property type="evidence" value="ECO:0007669"/>
    <property type="project" value="TreeGrafter"/>
</dbReference>
<dbReference type="Pfam" id="PF00226">
    <property type="entry name" value="DnaJ"/>
    <property type="match status" value="1"/>
</dbReference>
<dbReference type="PANTHER" id="PTHR43948:SF10">
    <property type="entry name" value="MRJ, ISOFORM E"/>
    <property type="match status" value="1"/>
</dbReference>
<dbReference type="PROSITE" id="PS50076">
    <property type="entry name" value="DNAJ_2"/>
    <property type="match status" value="1"/>
</dbReference>
<dbReference type="EMBL" id="CAJNDS010001757">
    <property type="protein sequence ID" value="CAE7276927.1"/>
    <property type="molecule type" value="Genomic_DNA"/>
</dbReference>
<evidence type="ECO:0000259" key="2">
    <source>
        <dbReference type="PROSITE" id="PS50076"/>
    </source>
</evidence>
<dbReference type="PANTHER" id="PTHR43948">
    <property type="entry name" value="DNAJ HOMOLOG SUBFAMILY B"/>
    <property type="match status" value="1"/>
</dbReference>
<dbReference type="CDD" id="cd06257">
    <property type="entry name" value="DnaJ"/>
    <property type="match status" value="1"/>
</dbReference>
<evidence type="ECO:0000313" key="4">
    <source>
        <dbReference type="Proteomes" id="UP000604046"/>
    </source>
</evidence>
<dbReference type="GO" id="GO:0051087">
    <property type="term" value="F:protein-folding chaperone binding"/>
    <property type="evidence" value="ECO:0007669"/>
    <property type="project" value="TreeGrafter"/>
</dbReference>
<keyword evidence="4" id="KW-1185">Reference proteome</keyword>
<sequence>MTRISNVDSDDYYQVLGLPRDASNSEVTKAYRKLALQYHPDKQQENKSDSEAKFKQISEAYETLHDPEKRTTYDNFGKHAMQQDLPKGTKNSRISAEEIDFLFGFPGGRLPGCSDKLFGGLGKELDLEQLYSAVNSDVCQRKRQRKTQPSPTSRNPFALPRGKMVTVHGLVEAVEHNGKKAQVLGYDAAKGRYDVKMRSDGPVICVKPENLTQHCGMTVQGLTAQPHLNGQTADIMGFQPDSGNYMAILRKSSKMIYISPRNCILDGGTCIRLRGLSAEELNGQLARVLEADLDAGRYRVQCRDGQEIRVKYENALC</sequence>
<dbReference type="GO" id="GO:0044183">
    <property type="term" value="F:protein folding chaperone"/>
    <property type="evidence" value="ECO:0007669"/>
    <property type="project" value="TreeGrafter"/>
</dbReference>
<dbReference type="SUPFAM" id="SSF46565">
    <property type="entry name" value="Chaperone J-domain"/>
    <property type="match status" value="1"/>
</dbReference>
<name>A0A812N321_9DINO</name>
<gene>
    <name evidence="3" type="ORF">SNAT2548_LOCUS14687</name>
</gene>